<dbReference type="SUPFAM" id="SSF53335">
    <property type="entry name" value="S-adenosyl-L-methionine-dependent methyltransferases"/>
    <property type="match status" value="1"/>
</dbReference>
<keyword evidence="2" id="KW-1185">Reference proteome</keyword>
<reference evidence="1 2" key="1">
    <citation type="submission" date="2016-10" db="EMBL/GenBank/DDBJ databases">
        <title>Draft Genome sequence of Roseomonas sp. strain M3.</title>
        <authorList>
            <person name="Subhash Y."/>
            <person name="Lee S."/>
        </authorList>
    </citation>
    <scope>NUCLEOTIDE SEQUENCE [LARGE SCALE GENOMIC DNA]</scope>
    <source>
        <strain evidence="1 2">M3</strain>
    </source>
</reference>
<evidence type="ECO:0008006" key="3">
    <source>
        <dbReference type="Google" id="ProtNLM"/>
    </source>
</evidence>
<dbReference type="AlphaFoldDB" id="A0A1V2GW74"/>
<comment type="caution">
    <text evidence="1">The sequence shown here is derived from an EMBL/GenBank/DDBJ whole genome shotgun (WGS) entry which is preliminary data.</text>
</comment>
<dbReference type="Proteomes" id="UP000188879">
    <property type="component" value="Unassembled WGS sequence"/>
</dbReference>
<gene>
    <name evidence="1" type="ORF">BKE38_25775</name>
</gene>
<proteinExistence type="predicted"/>
<dbReference type="Pfam" id="PF13578">
    <property type="entry name" value="Methyltransf_24"/>
    <property type="match status" value="1"/>
</dbReference>
<evidence type="ECO:0000313" key="1">
    <source>
        <dbReference type="EMBL" id="ONG46043.1"/>
    </source>
</evidence>
<sequence length="178" mass="19954">MAPMRDQPVKVLEIGVLGGGSVRMWRDYFVNGQVIGADINEAVRAYAGDRLAIEIADQSSLDDMRRLAALGPFDLIIDDGSHVWKHQIDSFNTLFPSLRPGGIYIVEDLDTSHGRYIPDYCGGGGPSCMQYLQTLNDWVVGWRQIDGIEANEELRRIWPLVDHTAFYRGTGLIRRKSS</sequence>
<accession>A0A1V2GW74</accession>
<evidence type="ECO:0000313" key="2">
    <source>
        <dbReference type="Proteomes" id="UP000188879"/>
    </source>
</evidence>
<dbReference type="EMBL" id="MLCO01000330">
    <property type="protein sequence ID" value="ONG46043.1"/>
    <property type="molecule type" value="Genomic_DNA"/>
</dbReference>
<dbReference type="Gene3D" id="3.40.50.150">
    <property type="entry name" value="Vaccinia Virus protein VP39"/>
    <property type="match status" value="1"/>
</dbReference>
<name>A0A1V2GW74_9PROT</name>
<organism evidence="1 2">
    <name type="scientific">Teichococcus deserti</name>
    <dbReference type="NCBI Taxonomy" id="1817963"/>
    <lineage>
        <taxon>Bacteria</taxon>
        <taxon>Pseudomonadati</taxon>
        <taxon>Pseudomonadota</taxon>
        <taxon>Alphaproteobacteria</taxon>
        <taxon>Acetobacterales</taxon>
        <taxon>Roseomonadaceae</taxon>
        <taxon>Roseomonas</taxon>
    </lineage>
</organism>
<protein>
    <recommendedName>
        <fullName evidence="3">Methyltransferase</fullName>
    </recommendedName>
</protein>
<dbReference type="CDD" id="cd02440">
    <property type="entry name" value="AdoMet_MTases"/>
    <property type="match status" value="1"/>
</dbReference>
<dbReference type="InterPro" id="IPR029063">
    <property type="entry name" value="SAM-dependent_MTases_sf"/>
</dbReference>